<dbReference type="InterPro" id="IPR018193">
    <property type="entry name" value="Glyc_kinase_flavodox-like_fold"/>
</dbReference>
<dbReference type="GO" id="GO:0016301">
    <property type="term" value="F:kinase activity"/>
    <property type="evidence" value="ECO:0007669"/>
    <property type="project" value="UniProtKB-KW"/>
</dbReference>
<accession>A0ABY2BPT1</accession>
<proteinExistence type="inferred from homology"/>
<comment type="similarity">
    <text evidence="1 4">Belongs to the glycerate kinase type-1 family.</text>
</comment>
<dbReference type="PIRSF" id="PIRSF006078">
    <property type="entry name" value="GlxK"/>
    <property type="match status" value="1"/>
</dbReference>
<organism evidence="5 6">
    <name type="scientific">Kribbella orskensis</name>
    <dbReference type="NCBI Taxonomy" id="2512216"/>
    <lineage>
        <taxon>Bacteria</taxon>
        <taxon>Bacillati</taxon>
        <taxon>Actinomycetota</taxon>
        <taxon>Actinomycetes</taxon>
        <taxon>Propionibacteriales</taxon>
        <taxon>Kribbellaceae</taxon>
        <taxon>Kribbella</taxon>
    </lineage>
</organism>
<protein>
    <submittedName>
        <fullName evidence="5">Glycerate kinase</fullName>
    </submittedName>
</protein>
<name>A0ABY2BPT1_9ACTN</name>
<evidence type="ECO:0000313" key="6">
    <source>
        <dbReference type="Proteomes" id="UP000295818"/>
    </source>
</evidence>
<evidence type="ECO:0000256" key="4">
    <source>
        <dbReference type="PIRNR" id="PIRNR006078"/>
    </source>
</evidence>
<sequence length="385" mass="38103">MVDLRVVVASDKFKGTLSSDEVAVAVGIGVRRVRPEASVDSVPVADGGDGTLAAAVASGFELVPVTASGPTGEPVRSGFVRRGEVAVVELADVSGLIRLPGARPAPMTATSRGTGELVAAAIDSGCRRVILGIGGSACTDGGAGLIRALGGRLLDGNGADLAEGGAALTAAASLDLTALHERLAGVEIVVACDVDNPLTGSDGAAATYGGQKGASPTQIEQLDAALTHWADIVARETARDLRDTAGAGAAGGVGFAALALLGAELRPGIDLMLDLAGFYQQLTGVDLVITGEGALDEQTLHGKAAAGVAAAAGAAGIPVVAVCGTNRLDPGQLRAAGIAAAYALTDLEPDVRRCIADPAPLLRGLGERIAAEHLPIAGSPCADQE</sequence>
<dbReference type="PANTHER" id="PTHR21599">
    <property type="entry name" value="GLYCERATE KINASE"/>
    <property type="match status" value="1"/>
</dbReference>
<dbReference type="SUPFAM" id="SSF110738">
    <property type="entry name" value="Glycerate kinase I"/>
    <property type="match status" value="1"/>
</dbReference>
<dbReference type="InterPro" id="IPR036129">
    <property type="entry name" value="Glycerate_kinase_sf"/>
</dbReference>
<dbReference type="InterPro" id="IPR004381">
    <property type="entry name" value="Glycerate_kinase"/>
</dbReference>
<reference evidence="5 6" key="1">
    <citation type="journal article" date="2015" name="Stand. Genomic Sci.">
        <title>Genomic Encyclopedia of Bacterial and Archaeal Type Strains, Phase III: the genomes of soil and plant-associated and newly described type strains.</title>
        <authorList>
            <person name="Whitman W.B."/>
            <person name="Woyke T."/>
            <person name="Klenk H.P."/>
            <person name="Zhou Y."/>
            <person name="Lilburn T.G."/>
            <person name="Beck B.J."/>
            <person name="De Vos P."/>
            <person name="Vandamme P."/>
            <person name="Eisen J.A."/>
            <person name="Garrity G."/>
            <person name="Hugenholtz P."/>
            <person name="Kyrpides N.C."/>
        </authorList>
    </citation>
    <scope>NUCLEOTIDE SEQUENCE [LARGE SCALE GENOMIC DNA]</scope>
    <source>
        <strain evidence="5 6">VKM Ac-2538</strain>
    </source>
</reference>
<keyword evidence="3 4" id="KW-0418">Kinase</keyword>
<evidence type="ECO:0000256" key="1">
    <source>
        <dbReference type="ARBA" id="ARBA00006284"/>
    </source>
</evidence>
<evidence type="ECO:0000313" key="5">
    <source>
        <dbReference type="EMBL" id="TCO25746.1"/>
    </source>
</evidence>
<dbReference type="EMBL" id="SLWM01000004">
    <property type="protein sequence ID" value="TCO25746.1"/>
    <property type="molecule type" value="Genomic_DNA"/>
</dbReference>
<dbReference type="Pfam" id="PF02595">
    <property type="entry name" value="Gly_kinase"/>
    <property type="match status" value="1"/>
</dbReference>
<evidence type="ECO:0000256" key="3">
    <source>
        <dbReference type="ARBA" id="ARBA00022777"/>
    </source>
</evidence>
<dbReference type="Gene3D" id="3.90.1510.10">
    <property type="entry name" value="Glycerate kinase, domain 2"/>
    <property type="match status" value="1"/>
</dbReference>
<dbReference type="Gene3D" id="3.40.50.10350">
    <property type="entry name" value="Glycerate kinase, domain 1"/>
    <property type="match status" value="1"/>
</dbReference>
<evidence type="ECO:0000256" key="2">
    <source>
        <dbReference type="ARBA" id="ARBA00022679"/>
    </source>
</evidence>
<dbReference type="Proteomes" id="UP000295818">
    <property type="component" value="Unassembled WGS sequence"/>
</dbReference>
<dbReference type="NCBIfam" id="TIGR00045">
    <property type="entry name" value="glycerate kinase"/>
    <property type="match status" value="1"/>
</dbReference>
<dbReference type="PANTHER" id="PTHR21599:SF0">
    <property type="entry name" value="GLYCERATE KINASE"/>
    <property type="match status" value="1"/>
</dbReference>
<keyword evidence="6" id="KW-1185">Reference proteome</keyword>
<keyword evidence="2 4" id="KW-0808">Transferase</keyword>
<gene>
    <name evidence="5" type="ORF">EV644_104250</name>
</gene>
<dbReference type="InterPro" id="IPR018197">
    <property type="entry name" value="Glycerate_kinase_RE-like"/>
</dbReference>
<comment type="caution">
    <text evidence="5">The sequence shown here is derived from an EMBL/GenBank/DDBJ whole genome shotgun (WGS) entry which is preliminary data.</text>
</comment>